<keyword evidence="7" id="KW-0472">Membrane</keyword>
<dbReference type="PROSITE" id="PS51854">
    <property type="entry name" value="CSPG"/>
    <property type="match status" value="11"/>
</dbReference>
<feature type="compositionally biased region" description="Polar residues" evidence="6">
    <location>
        <begin position="2275"/>
        <end position="2284"/>
    </location>
</feature>
<accession>A0A2D0SFY9</accession>
<feature type="repeat" description="CSPG" evidence="5">
    <location>
        <begin position="886"/>
        <end position="980"/>
    </location>
</feature>
<feature type="transmembrane region" description="Helical" evidence="7">
    <location>
        <begin position="2218"/>
        <end position="2243"/>
    </location>
</feature>
<comment type="caution">
    <text evidence="4">Lacks conserved residue(s) required for the propagation of feature annotation.</text>
</comment>
<dbReference type="Gene3D" id="2.60.120.200">
    <property type="match status" value="2"/>
</dbReference>
<dbReference type="GeneID" id="108275369"/>
<dbReference type="Proteomes" id="UP000221080">
    <property type="component" value="Chromosome 14"/>
</dbReference>
<feature type="domain" description="Laminin G" evidence="9">
    <location>
        <begin position="203"/>
        <end position="383"/>
    </location>
</feature>
<dbReference type="OMA" id="PWPQGTT"/>
<dbReference type="OrthoDB" id="9026019at2759"/>
<evidence type="ECO:0000256" key="8">
    <source>
        <dbReference type="SAM" id="SignalP"/>
    </source>
</evidence>
<keyword evidence="2" id="KW-0677">Repeat</keyword>
<dbReference type="STRING" id="7998.ENSIPUP00000021251"/>
<dbReference type="RefSeq" id="XP_017341638.1">
    <property type="nucleotide sequence ID" value="XM_017486149.3"/>
</dbReference>
<feature type="region of interest" description="Disordered" evidence="6">
    <location>
        <begin position="2252"/>
        <end position="2290"/>
    </location>
</feature>
<dbReference type="SUPFAM" id="SSF49899">
    <property type="entry name" value="Concanavalin A-like lectins/glucanases"/>
    <property type="match status" value="2"/>
</dbReference>
<keyword evidence="10" id="KW-1185">Reference proteome</keyword>
<keyword evidence="1 8" id="KW-0732">Signal</keyword>
<feature type="repeat" description="CSPG" evidence="5">
    <location>
        <begin position="1349"/>
        <end position="1440"/>
    </location>
</feature>
<dbReference type="InterPro" id="IPR051561">
    <property type="entry name" value="FRAS1_ECM"/>
</dbReference>
<name>A0A2D0SFY9_ICTPU</name>
<dbReference type="Pfam" id="PF02210">
    <property type="entry name" value="Laminin_G_2"/>
    <property type="match status" value="2"/>
</dbReference>
<evidence type="ECO:0000256" key="4">
    <source>
        <dbReference type="PROSITE-ProRule" id="PRU00122"/>
    </source>
</evidence>
<reference evidence="10" key="1">
    <citation type="journal article" date="2016" name="Nat. Commun.">
        <title>The channel catfish genome sequence provides insights into the evolution of scale formation in teleosts.</title>
        <authorList>
            <person name="Liu Z."/>
            <person name="Liu S."/>
            <person name="Yao J."/>
            <person name="Bao L."/>
            <person name="Zhang J."/>
            <person name="Li Y."/>
            <person name="Jiang C."/>
            <person name="Sun L."/>
            <person name="Wang R."/>
            <person name="Zhang Y."/>
            <person name="Zhou T."/>
            <person name="Zeng Q."/>
            <person name="Fu Q."/>
            <person name="Gao S."/>
            <person name="Li N."/>
            <person name="Koren S."/>
            <person name="Jiang Y."/>
            <person name="Zimin A."/>
            <person name="Xu P."/>
            <person name="Phillippy A.M."/>
            <person name="Geng X."/>
            <person name="Song L."/>
            <person name="Sun F."/>
            <person name="Li C."/>
            <person name="Wang X."/>
            <person name="Chen A."/>
            <person name="Jin Y."/>
            <person name="Yuan Z."/>
            <person name="Yang Y."/>
            <person name="Tan S."/>
            <person name="Peatman E."/>
            <person name="Lu J."/>
            <person name="Qin Z."/>
            <person name="Dunham R."/>
            <person name="Li Z."/>
            <person name="Sonstegard T."/>
            <person name="Feng J."/>
            <person name="Danzmann R.G."/>
            <person name="Schroeder S."/>
            <person name="Scheffler B."/>
            <person name="Duke M.V."/>
            <person name="Ballard L."/>
            <person name="Kucuktas H."/>
            <person name="Kaltenboeck L."/>
            <person name="Liu H."/>
            <person name="Armbruster J."/>
            <person name="Xie Y."/>
            <person name="Kirby M.L."/>
            <person name="Tian Y."/>
            <person name="Flanagan M.E."/>
            <person name="Mu W."/>
            <person name="Waldbieser G.C."/>
        </authorList>
    </citation>
    <scope>NUCLEOTIDE SEQUENCE [LARGE SCALE GENOMIC DNA]</scope>
    <source>
        <strain evidence="10">SDA103</strain>
    </source>
</reference>
<organism evidence="10 11">
    <name type="scientific">Ictalurus punctatus</name>
    <name type="common">Channel catfish</name>
    <name type="synonym">Silurus punctatus</name>
    <dbReference type="NCBI Taxonomy" id="7998"/>
    <lineage>
        <taxon>Eukaryota</taxon>
        <taxon>Metazoa</taxon>
        <taxon>Chordata</taxon>
        <taxon>Craniata</taxon>
        <taxon>Vertebrata</taxon>
        <taxon>Euteleostomi</taxon>
        <taxon>Actinopterygii</taxon>
        <taxon>Neopterygii</taxon>
        <taxon>Teleostei</taxon>
        <taxon>Ostariophysi</taxon>
        <taxon>Siluriformes</taxon>
        <taxon>Ictaluridae</taxon>
        <taxon>Ictalurus</taxon>
    </lineage>
</organism>
<proteinExistence type="predicted"/>
<keyword evidence="3" id="KW-0325">Glycoprotein</keyword>
<dbReference type="PROSITE" id="PS50025">
    <property type="entry name" value="LAM_G_DOMAIN"/>
    <property type="match status" value="2"/>
</dbReference>
<feature type="signal peptide" evidence="8">
    <location>
        <begin position="1"/>
        <end position="23"/>
    </location>
</feature>
<gene>
    <name evidence="11" type="primary">cspg4</name>
</gene>
<dbReference type="InterPro" id="IPR039005">
    <property type="entry name" value="CSPG_rpt"/>
</dbReference>
<evidence type="ECO:0000256" key="2">
    <source>
        <dbReference type="ARBA" id="ARBA00022737"/>
    </source>
</evidence>
<dbReference type="PANTHER" id="PTHR45739">
    <property type="entry name" value="MATRIX PROTEIN, PUTATIVE-RELATED"/>
    <property type="match status" value="1"/>
</dbReference>
<dbReference type="InterPro" id="IPR013320">
    <property type="entry name" value="ConA-like_dom_sf"/>
</dbReference>
<dbReference type="GO" id="GO:0009653">
    <property type="term" value="P:anatomical structure morphogenesis"/>
    <property type="evidence" value="ECO:0007669"/>
    <property type="project" value="TreeGrafter"/>
</dbReference>
<evidence type="ECO:0000256" key="5">
    <source>
        <dbReference type="PROSITE-ProRule" id="PRU01201"/>
    </source>
</evidence>
<evidence type="ECO:0000256" key="7">
    <source>
        <dbReference type="SAM" id="Phobius"/>
    </source>
</evidence>
<evidence type="ECO:0000256" key="1">
    <source>
        <dbReference type="ARBA" id="ARBA00022729"/>
    </source>
</evidence>
<evidence type="ECO:0000313" key="10">
    <source>
        <dbReference type="Proteomes" id="UP000221080"/>
    </source>
</evidence>
<dbReference type="PANTHER" id="PTHR45739:SF13">
    <property type="entry name" value="CHONDROITIN SULFATE PROTEOGLYCAN 4"/>
    <property type="match status" value="1"/>
</dbReference>
<feature type="repeat" description="CSPG" evidence="5">
    <location>
        <begin position="1233"/>
        <end position="1333"/>
    </location>
</feature>
<keyword evidence="7" id="KW-0812">Transmembrane</keyword>
<reference evidence="11" key="2">
    <citation type="submission" date="2025-08" db="UniProtKB">
        <authorList>
            <consortium name="RefSeq"/>
        </authorList>
    </citation>
    <scope>IDENTIFICATION</scope>
    <source>
        <tissue evidence="11">Blood</tissue>
    </source>
</reference>
<evidence type="ECO:0000256" key="6">
    <source>
        <dbReference type="SAM" id="MobiDB-lite"/>
    </source>
</evidence>
<feature type="repeat" description="CSPG" evidence="5">
    <location>
        <begin position="1464"/>
        <end position="1554"/>
    </location>
</feature>
<dbReference type="CDD" id="cd00110">
    <property type="entry name" value="LamG"/>
    <property type="match status" value="2"/>
</dbReference>
<dbReference type="Pfam" id="PF16184">
    <property type="entry name" value="Cadherin_3"/>
    <property type="match status" value="12"/>
</dbReference>
<dbReference type="SMART" id="SM00282">
    <property type="entry name" value="LamG"/>
    <property type="match status" value="2"/>
</dbReference>
<feature type="domain" description="Laminin G" evidence="9">
    <location>
        <begin position="23"/>
        <end position="193"/>
    </location>
</feature>
<dbReference type="KEGG" id="ipu:108275369"/>
<feature type="repeat" description="CSPG" evidence="5">
    <location>
        <begin position="1120"/>
        <end position="1211"/>
    </location>
</feature>
<evidence type="ECO:0000313" key="11">
    <source>
        <dbReference type="RefSeq" id="XP_017341638.1"/>
    </source>
</evidence>
<feature type="repeat" description="CSPG" evidence="5">
    <location>
        <begin position="1012"/>
        <end position="1104"/>
    </location>
</feature>
<sequence>MRVLLLVLCAVLALLCLPQTSHGVSYFGDSYCRIDVVQDLSSFHLSLQFKTSRRSGLLLLAAGNKDYLSLELVNGRLQARMDMGSGEVVLSSSSGVQLSNLIDHRVSLMLQANKLVMIVDGLFPTFVDLQGEEEDLSIDMGLFLGGVRDLDVEYLSTAVPFLRGCMSDIKFESHQFNILLSAATVCHDTKEDCSTEFEAGDGEATSFISPDSFVSFPTWTRANTGSRNMELLMKTTIEDALLLFHPGHGSDFIALGMTGGYLKGVANLGSGIVILHNVKVKLDDDQWHRIRMQVEPNTFEIIVDSQSVSVPLNGSEKLDLVGNLYLGGIQGKMKDVFRDDFLTHMEEEITSESFIGCLGDFKVNQKGRSLQDALITKDVHVKCEGEDYDYSSYDEFETTTTTAPPGGTSDERHCLPTEDMPEIFRNVSKLLDVTPLLVPESGEAFIDISNLNPTLNLNAAGIRQSQIIFTLQNDPWFGLIDMNINTRRTKKFTLLDVVNKKIKYLHDGNEKYGDQIQLEVVAHGSNLPECLKTPHQYMLPVEILPVNDVPQLSGEDIAITANGRTRLSPNLIKIADSDKRCDKLIVTVTSDPNPHGYLENSEHPGRDLREFTCRQLKAGLIYYVHRGGSVDGLTLEVSDGNQISESTFRLAVTQPQMSLVTNTGLRLIQGGNSTIGIQNLAVSGTPKNVDIIFNVTQPLRFGELHIIAHDGVPKRVSQFYQSDLEQNRLLYTSTTLADLEDTETEYIHFNARLGQFILPNNTFIIKIMPAQVVMANIVPIEIISREPKVIKPSELEAIVKGKNIDSGFIRYIIWKRPTLGALMLRDRDLSDRDSFTQQDIEAGHIRYRPTIHRPFDDEDSFQFKVFAEDQYSPLYTYPISVRADSNIPVLTNERLLVLEGNESVLSKEHLWVQSPQSTDFVYRIVQDPMHGHLIRDSPPGVPRFEGAVRVFSNEDILLNRLLYKHDGSEISHDQFVFLVFEVNTGSSNVQTEGEEVIKGTFNIAIQSRNDYVPQRVINKPFHVVRNGQRLLTTDDILFRDDDSGFNDTQLVYVRVGILSGSIVSSADTSQPLYRFTQADLRDGKVLFIHHGADRDLFQLQVSDGLHKTTALLEVQAGEPYLHVVNNTMVVMDYGNTKTLDTSLLGTESNMDIRSASEIIYDINTPPHDGRIIVSGIEATRFTQEDLKKGVVSYEHSDQSLRSTDSFTFTVHAKDMSEKGTFRIKIFKQGYLSEPQVTFNKVIIAYEGEHSVIDQDHLTVEQADISPTEIVFSIKEPPRIGHVVKLTNDTESTVSPVLDYVQSFTQEDINMGTILYVSASLQGQDMFTLDVSNGFTTIEDLEVQVDIMPRLIPVQVANLTVREGDAVTFTEDILNITHPFYRSFHIEFLIEEAPQHGEIRYLHRGDDGLVTFSWDDVQQGTVYYLHDGTETTEDSFTFSATAFELNRSSFSITISITVIPVNDEAPHLRHNTGLELLVGEETEITSKALSTDDMDTPPDKLVYNIEATTSGIIALKESPDFSIEIFTQAQINNGEVIFIHKGSESGGFSFTVTDGDHTSPLHRFIVTVRQLTISMEVQGKLLVFPGSRQVINSDILRAVTSEDGDEINYSLVRPPRLGRLIKPNQSGQFEEISHFTQTELDAGAVYYEHQMPSESFWVVEDAVELELSSPPAAKLQHILPVTVSYYATHRNVSSQLWKNKGMSVVQGQSKVFDVSILDASNLLGSVSQEKRVGQDIVFEVQQFPIHGQLTLGGDDLPQDAPYFLQDDINKGKLEYYHDDSGASSDIFSFRVWLNPKGHRPKAVSPPAVVLEENFLISIRRRDSSPPELVSLDLLLEAVQGSTTVLSKQHLNTIDQDSTPDEVRFTIIKSPTNGHIIYKDTGDRIMQFSQEEVNMDQVAFVSDGSLSDGFMEFTVSDGKHQSEPHMMHIGILAKKLVLNKVQEIQVKQGDDETPITEAMLKASTGGPVEEEVLYKITNVPKYAVVMVDRQPTSAFTQKQIREGRVSVRFIKSTSSNDIFSFVARSRAANISSSLNITVKPLVNVAKDPLLPRGTIVLVDRKLLDATLLANKTKTTPTFSLTQQPKGARFIRRGGSADGQPVESFTQRDLDEGRVALEVLNSTGDPKGKGHDQDEARFLLKAHGVPPAECILSFQTVPYDPTRIYGATVLKLPPSVPNSDTSKADQPHVRWREDGNWPYEAGATTPSTTSHKSPVSRRNSLWAILIPILVILLLLLVAGLLAYYLVRRNKTGKHNVQNAATKPKNGEVAQETFRKTDPANNIPMSNMESKDADPELLQHCRTTNPALKKNQYWV</sequence>
<evidence type="ECO:0000256" key="3">
    <source>
        <dbReference type="ARBA" id="ARBA00023180"/>
    </source>
</evidence>
<feature type="repeat" description="CSPG" evidence="5">
    <location>
        <begin position="1571"/>
        <end position="1667"/>
    </location>
</feature>
<feature type="chain" id="PRO_5012112991" evidence="8">
    <location>
        <begin position="24"/>
        <end position="2311"/>
    </location>
</feature>
<dbReference type="InterPro" id="IPR001791">
    <property type="entry name" value="Laminin_G"/>
</dbReference>
<protein>
    <submittedName>
        <fullName evidence="11">Chondroitin sulfate proteoglycan 4</fullName>
    </submittedName>
</protein>
<feature type="repeat" description="CSPG" evidence="5">
    <location>
        <begin position="548"/>
        <end position="640"/>
    </location>
</feature>
<evidence type="ECO:0000259" key="9">
    <source>
        <dbReference type="PROSITE" id="PS50025"/>
    </source>
</evidence>
<feature type="repeat" description="CSPG" evidence="5">
    <location>
        <begin position="1692"/>
        <end position="1791"/>
    </location>
</feature>
<keyword evidence="7" id="KW-1133">Transmembrane helix</keyword>
<feature type="repeat" description="CSPG" evidence="5">
    <location>
        <begin position="1823"/>
        <end position="1916"/>
    </location>
</feature>
<dbReference type="CTD" id="1464"/>
<feature type="repeat" description="CSPG" evidence="5">
    <location>
        <begin position="427"/>
        <end position="521"/>
    </location>
</feature>